<sequence length="227" mass="25463">MSSHPLQPFVLTLSLDSRTASSLTALRTKYFPAHRNHLSSHLTYFHALPAARKSDIVADLLHLASVTKPFEIIIGPPFMMGAGVGINIKSTQDKRIEAVHDKLLRRWTTTEIALTGQDKRKLGSPHATVMNKCSKEEADACYEQVTKTWKDRKGQAVGLQLWEYQKDGSWKFLHDFNFQVDSSNETKEDPSADMNKLDISTPSPKEHYDNGPKNSTDEGHCGNLSKK</sequence>
<organism evidence="2">
    <name type="scientific">Phaffia rhodozyma</name>
    <name type="common">Yeast</name>
    <name type="synonym">Xanthophyllomyces dendrorhous</name>
    <dbReference type="NCBI Taxonomy" id="264483"/>
    <lineage>
        <taxon>Eukaryota</taxon>
        <taxon>Fungi</taxon>
        <taxon>Dikarya</taxon>
        <taxon>Basidiomycota</taxon>
        <taxon>Agaricomycotina</taxon>
        <taxon>Tremellomycetes</taxon>
        <taxon>Cystofilobasidiales</taxon>
        <taxon>Mrakiaceae</taxon>
        <taxon>Phaffia</taxon>
    </lineage>
</organism>
<accession>A0A0F7SV61</accession>
<dbReference type="Pfam" id="PF13563">
    <property type="entry name" value="2_5_RNA_ligase2"/>
    <property type="match status" value="1"/>
</dbReference>
<proteinExistence type="predicted"/>
<name>A0A0F7SV61_PHARH</name>
<evidence type="ECO:0008006" key="3">
    <source>
        <dbReference type="Google" id="ProtNLM"/>
    </source>
</evidence>
<evidence type="ECO:0000313" key="2">
    <source>
        <dbReference type="EMBL" id="CED85421.1"/>
    </source>
</evidence>
<dbReference type="Gene3D" id="3.90.1140.10">
    <property type="entry name" value="Cyclic phosphodiesterase"/>
    <property type="match status" value="1"/>
</dbReference>
<reference evidence="2" key="1">
    <citation type="submission" date="2014-08" db="EMBL/GenBank/DDBJ databases">
        <authorList>
            <person name="Sharma Rahul"/>
            <person name="Thines Marco"/>
        </authorList>
    </citation>
    <scope>NUCLEOTIDE SEQUENCE</scope>
</reference>
<feature type="region of interest" description="Disordered" evidence="1">
    <location>
        <begin position="183"/>
        <end position="227"/>
    </location>
</feature>
<dbReference type="EMBL" id="LN483332">
    <property type="protein sequence ID" value="CED85421.1"/>
    <property type="molecule type" value="Genomic_DNA"/>
</dbReference>
<feature type="compositionally biased region" description="Basic and acidic residues" evidence="1">
    <location>
        <begin position="204"/>
        <end position="220"/>
    </location>
</feature>
<dbReference type="AlphaFoldDB" id="A0A0F7SV61"/>
<evidence type="ECO:0000256" key="1">
    <source>
        <dbReference type="SAM" id="MobiDB-lite"/>
    </source>
</evidence>
<protein>
    <recommendedName>
        <fullName evidence="3">RNA ligase/cyclic nucleotide phosphodiesterase</fullName>
    </recommendedName>
</protein>